<proteinExistence type="predicted"/>
<protein>
    <submittedName>
        <fullName evidence="1">Uncharacterized protein</fullName>
    </submittedName>
</protein>
<evidence type="ECO:0000313" key="2">
    <source>
        <dbReference type="Proteomes" id="UP001501294"/>
    </source>
</evidence>
<dbReference type="EMBL" id="BAABFU010000001">
    <property type="protein sequence ID" value="GAA4346230.1"/>
    <property type="molecule type" value="Genomic_DNA"/>
</dbReference>
<accession>A0ABP8HWK7</accession>
<dbReference type="Proteomes" id="UP001501294">
    <property type="component" value="Unassembled WGS sequence"/>
</dbReference>
<comment type="caution">
    <text evidence="1">The sequence shown here is derived from an EMBL/GenBank/DDBJ whole genome shotgun (WGS) entry which is preliminary data.</text>
</comment>
<evidence type="ECO:0000313" key="1">
    <source>
        <dbReference type="EMBL" id="GAA4346230.1"/>
    </source>
</evidence>
<reference evidence="2" key="1">
    <citation type="journal article" date="2019" name="Int. J. Syst. Evol. Microbiol.">
        <title>The Global Catalogue of Microorganisms (GCM) 10K type strain sequencing project: providing services to taxonomists for standard genome sequencing and annotation.</title>
        <authorList>
            <consortium name="The Broad Institute Genomics Platform"/>
            <consortium name="The Broad Institute Genome Sequencing Center for Infectious Disease"/>
            <person name="Wu L."/>
            <person name="Ma J."/>
        </authorList>
    </citation>
    <scope>NUCLEOTIDE SEQUENCE [LARGE SCALE GENOMIC DNA]</scope>
    <source>
        <strain evidence="2">JCM 17727</strain>
    </source>
</reference>
<keyword evidence="2" id="KW-1185">Reference proteome</keyword>
<sequence>MAESVVDDVSADTDAFALTSALALASAERAVWLESASAKNKAEYLKFFIIISSKLSKFNKVTDEEMVLFKNK</sequence>
<name>A0ABP8HWK7_9GAMM</name>
<organism evidence="1 2">
    <name type="scientific">Kangiella taiwanensis</name>
    <dbReference type="NCBI Taxonomy" id="1079179"/>
    <lineage>
        <taxon>Bacteria</taxon>
        <taxon>Pseudomonadati</taxon>
        <taxon>Pseudomonadota</taxon>
        <taxon>Gammaproteobacteria</taxon>
        <taxon>Kangiellales</taxon>
        <taxon>Kangiellaceae</taxon>
        <taxon>Kangiella</taxon>
    </lineage>
</organism>
<gene>
    <name evidence="1" type="ORF">GCM10023150_07410</name>
</gene>